<name>A0A6M3XEF0_9ZZZZ</name>
<gene>
    <name evidence="1" type="ORF">TM448B00343_0001</name>
</gene>
<reference evidence="1" key="1">
    <citation type="submission" date="2020-03" db="EMBL/GenBank/DDBJ databases">
        <title>The deep terrestrial virosphere.</title>
        <authorList>
            <person name="Holmfeldt K."/>
            <person name="Nilsson E."/>
            <person name="Simone D."/>
            <person name="Lopez-Fernandez M."/>
            <person name="Wu X."/>
            <person name="de Brujin I."/>
            <person name="Lundin D."/>
            <person name="Andersson A."/>
            <person name="Bertilsson S."/>
            <person name="Dopson M."/>
        </authorList>
    </citation>
    <scope>NUCLEOTIDE SEQUENCE</scope>
    <source>
        <strain evidence="1">TM448B00343</strain>
    </source>
</reference>
<proteinExistence type="predicted"/>
<dbReference type="AlphaFoldDB" id="A0A6M3XEF0"/>
<dbReference type="EMBL" id="MT144611">
    <property type="protein sequence ID" value="QJH94995.1"/>
    <property type="molecule type" value="Genomic_DNA"/>
</dbReference>
<organism evidence="1">
    <name type="scientific">viral metagenome</name>
    <dbReference type="NCBI Taxonomy" id="1070528"/>
    <lineage>
        <taxon>unclassified sequences</taxon>
        <taxon>metagenomes</taxon>
        <taxon>organismal metagenomes</taxon>
    </lineage>
</organism>
<sequence length="246" mass="28494">MMAKVTRWENDEGKRWYYIPELGREVPSVTTIIGILEKFALRPWYAKIAIQYIKGEILDTITSIDELRAMDVDQIIKDAKASPKRIAEEACDIGKRTHVLIEDWLHGGYALPDADTRGPFTAFCDWWRQHNGIVTHTERTVWSRSLYAGTLDIVAWLTFDGKRGLYLIDIKTSNGFYAPEMPLQLAAYRRAHKEMTGQSVDGMGIIRLDKKTGIPHWKEYGDYRKHLSAFLRLKDYFLIMHKEPSK</sequence>
<protein>
    <recommendedName>
        <fullName evidence="2">PD-(D/E)XK nuclease superfamily protein</fullName>
    </recommendedName>
</protein>
<accession>A0A6M3XEF0</accession>
<evidence type="ECO:0008006" key="2">
    <source>
        <dbReference type="Google" id="ProtNLM"/>
    </source>
</evidence>
<evidence type="ECO:0000313" key="1">
    <source>
        <dbReference type="EMBL" id="QJH94995.1"/>
    </source>
</evidence>